<accession>A0A9P4SAD4</accession>
<evidence type="ECO:0000313" key="1">
    <source>
        <dbReference type="EMBL" id="KAF2837978.1"/>
    </source>
</evidence>
<name>A0A9P4SAD4_9PEZI</name>
<dbReference type="Proteomes" id="UP000799429">
    <property type="component" value="Unassembled WGS sequence"/>
</dbReference>
<reference evidence="1" key="1">
    <citation type="journal article" date="2020" name="Stud. Mycol.">
        <title>101 Dothideomycetes genomes: a test case for predicting lifestyles and emergence of pathogens.</title>
        <authorList>
            <person name="Haridas S."/>
            <person name="Albert R."/>
            <person name="Binder M."/>
            <person name="Bloem J."/>
            <person name="Labutti K."/>
            <person name="Salamov A."/>
            <person name="Andreopoulos B."/>
            <person name="Baker S."/>
            <person name="Barry K."/>
            <person name="Bills G."/>
            <person name="Bluhm B."/>
            <person name="Cannon C."/>
            <person name="Castanera R."/>
            <person name="Culley D."/>
            <person name="Daum C."/>
            <person name="Ezra D."/>
            <person name="Gonzalez J."/>
            <person name="Henrissat B."/>
            <person name="Kuo A."/>
            <person name="Liang C."/>
            <person name="Lipzen A."/>
            <person name="Lutzoni F."/>
            <person name="Magnuson J."/>
            <person name="Mondo S."/>
            <person name="Nolan M."/>
            <person name="Ohm R."/>
            <person name="Pangilinan J."/>
            <person name="Park H.-J."/>
            <person name="Ramirez L."/>
            <person name="Alfaro M."/>
            <person name="Sun H."/>
            <person name="Tritt A."/>
            <person name="Yoshinaga Y."/>
            <person name="Zwiers L.-H."/>
            <person name="Turgeon B."/>
            <person name="Goodwin S."/>
            <person name="Spatafora J."/>
            <person name="Crous P."/>
            <person name="Grigoriev I."/>
        </authorList>
    </citation>
    <scope>NUCLEOTIDE SEQUENCE</scope>
    <source>
        <strain evidence="1">CBS 101060</strain>
    </source>
</reference>
<organism evidence="1 2">
    <name type="scientific">Patellaria atrata CBS 101060</name>
    <dbReference type="NCBI Taxonomy" id="1346257"/>
    <lineage>
        <taxon>Eukaryota</taxon>
        <taxon>Fungi</taxon>
        <taxon>Dikarya</taxon>
        <taxon>Ascomycota</taxon>
        <taxon>Pezizomycotina</taxon>
        <taxon>Dothideomycetes</taxon>
        <taxon>Dothideomycetes incertae sedis</taxon>
        <taxon>Patellariales</taxon>
        <taxon>Patellariaceae</taxon>
        <taxon>Patellaria</taxon>
    </lineage>
</organism>
<keyword evidence="2" id="KW-1185">Reference proteome</keyword>
<protein>
    <submittedName>
        <fullName evidence="1">Uncharacterized protein</fullName>
    </submittedName>
</protein>
<dbReference type="AlphaFoldDB" id="A0A9P4SAD4"/>
<evidence type="ECO:0000313" key="2">
    <source>
        <dbReference type="Proteomes" id="UP000799429"/>
    </source>
</evidence>
<sequence>MKLRVPIKCLLQAPKSCVHPIYPLLTYSSYRTLATSPRTLETASSLPRILQPATWQAIIPRPLRKIPSRISKSASAKRPWNPATVWIIYGLLIGSQAINTIAVKDANMKMSRKAEAKLALLREVVERVQKGEEVDVRGLLGTGLQEEEKEWEEVLREIEEEDALWRARERPKRNEVVNDLGVKEGQILDGDETKISVMEKDMRFKDIRSTPRPAEDRNIPRGFY</sequence>
<proteinExistence type="predicted"/>
<comment type="caution">
    <text evidence="1">The sequence shown here is derived from an EMBL/GenBank/DDBJ whole genome shotgun (WGS) entry which is preliminary data.</text>
</comment>
<dbReference type="EMBL" id="MU006098">
    <property type="protein sequence ID" value="KAF2837978.1"/>
    <property type="molecule type" value="Genomic_DNA"/>
</dbReference>
<dbReference type="OrthoDB" id="2253354at2759"/>
<gene>
    <name evidence="1" type="ORF">M501DRAFT_936539</name>
</gene>
<dbReference type="InterPro" id="IPR035213">
    <property type="entry name" value="DUF5321"/>
</dbReference>
<dbReference type="Pfam" id="PF17254">
    <property type="entry name" value="DUF5321"/>
    <property type="match status" value="1"/>
</dbReference>